<feature type="region of interest" description="Disordered" evidence="1">
    <location>
        <begin position="96"/>
        <end position="200"/>
    </location>
</feature>
<dbReference type="AlphaFoldDB" id="A0A836LKP9"/>
<feature type="compositionally biased region" description="Basic and acidic residues" evidence="1">
    <location>
        <begin position="130"/>
        <end position="155"/>
    </location>
</feature>
<sequence>MRTATSSQFFPLRQPPSCRAQHPRSARDSGEAAAFRAVKTAASERLKPSEPRPRVSEAFIEKGRRRRADAERARLARAAEASGGAVSIECNLCGHSNSRTAEASPAADDRADKRLRKMSMMPPPRGYDAYVRRGESRRKEVNRQEEQRRNDDIVKCTHRPKVNRHRNAAVSSLRGSSAVRQASYPPPRPVVAAGKDDASAGDALVTPTAERRTRKTDWRDQRPRHIDKRCTPASTAATSAFSTDAKSTAREKVAAPLRTRAAAQGKATARGATVCSSTAGGTARKKSKAEIEQHLTQMMSREEERRAKWEVHLSLLASERGDAREAHAVRNPKTNELAERARTRYRLQKELATHSMQQKEAQRPAVSATEVPQRWVNWGRAPPSPRTAHAGEQGTEPITTTGLTRIHSGTARDFHAHQLQAEVRKQRRLEQLRLHRIDEELRECTFHPRLKGTSERVAQRFAVKFIKETVRVDPNNRSASATPPWREIVDSDGLAESAPRSPACCGDDDPSPLVDLPDSRLLHELNRASSVSDYGAMSSLERSSPRPAQCRLDDSRKIAFDDGSSQSSTNSLADNMHSVETLSRRRRRRGEGVTKMPPRLSGQLVEQLQDLHEMLHEWKEIKRESSPMPKRSCSAGHVQ</sequence>
<feature type="compositionally biased region" description="Polar residues" evidence="1">
    <location>
        <begin position="563"/>
        <end position="581"/>
    </location>
</feature>
<organism evidence="2 3">
    <name type="scientific">Porcisia hertigi</name>
    <dbReference type="NCBI Taxonomy" id="2761500"/>
    <lineage>
        <taxon>Eukaryota</taxon>
        <taxon>Discoba</taxon>
        <taxon>Euglenozoa</taxon>
        <taxon>Kinetoplastea</taxon>
        <taxon>Metakinetoplastina</taxon>
        <taxon>Trypanosomatida</taxon>
        <taxon>Trypanosomatidae</taxon>
        <taxon>Leishmaniinae</taxon>
        <taxon>Porcisia</taxon>
    </lineage>
</organism>
<protein>
    <submittedName>
        <fullName evidence="2">Uncharacterized protein</fullName>
    </submittedName>
</protein>
<reference evidence="2 3" key="1">
    <citation type="submission" date="2021-02" db="EMBL/GenBank/DDBJ databases">
        <title>Porcisia hertigi Genome sequencing and assembly.</title>
        <authorList>
            <person name="Almutairi H."/>
            <person name="Gatherer D."/>
        </authorList>
    </citation>
    <scope>NUCLEOTIDE SEQUENCE [LARGE SCALE GENOMIC DNA]</scope>
    <source>
        <strain evidence="2 3">C119</strain>
    </source>
</reference>
<feature type="compositionally biased region" description="Basic and acidic residues" evidence="1">
    <location>
        <begin position="42"/>
        <end position="69"/>
    </location>
</feature>
<dbReference type="Proteomes" id="UP000674318">
    <property type="component" value="Chromosome 6"/>
</dbReference>
<name>A0A836LKP9_9TRYP</name>
<gene>
    <name evidence="2" type="ORF">JKF63_07180</name>
</gene>
<feature type="compositionally biased region" description="Low complexity" evidence="1">
    <location>
        <begin position="233"/>
        <end position="246"/>
    </location>
</feature>
<evidence type="ECO:0000313" key="3">
    <source>
        <dbReference type="Proteomes" id="UP000674318"/>
    </source>
</evidence>
<proteinExistence type="predicted"/>
<evidence type="ECO:0000313" key="2">
    <source>
        <dbReference type="EMBL" id="KAG5511238.1"/>
    </source>
</evidence>
<dbReference type="GeneID" id="94293198"/>
<evidence type="ECO:0000256" key="1">
    <source>
        <dbReference type="SAM" id="MobiDB-lite"/>
    </source>
</evidence>
<feature type="region of interest" description="Disordered" evidence="1">
    <location>
        <begin position="559"/>
        <end position="597"/>
    </location>
</feature>
<dbReference type="KEGG" id="phet:94293198"/>
<dbReference type="OrthoDB" id="266401at2759"/>
<comment type="caution">
    <text evidence="2">The sequence shown here is derived from an EMBL/GenBank/DDBJ whole genome shotgun (WGS) entry which is preliminary data.</text>
</comment>
<feature type="region of interest" description="Disordered" evidence="1">
    <location>
        <begin position="474"/>
        <end position="517"/>
    </location>
</feature>
<feature type="region of interest" description="Disordered" evidence="1">
    <location>
        <begin position="1"/>
        <end position="69"/>
    </location>
</feature>
<dbReference type="EMBL" id="JAFJZO010000006">
    <property type="protein sequence ID" value="KAG5511238.1"/>
    <property type="molecule type" value="Genomic_DNA"/>
</dbReference>
<feature type="region of interest" description="Disordered" evidence="1">
    <location>
        <begin position="232"/>
        <end position="253"/>
    </location>
</feature>
<keyword evidence="3" id="KW-1185">Reference proteome</keyword>
<accession>A0A836LKP9</accession>
<feature type="compositionally biased region" description="Basic residues" evidence="1">
    <location>
        <begin position="156"/>
        <end position="167"/>
    </location>
</feature>
<feature type="compositionally biased region" description="Polar residues" evidence="1">
    <location>
        <begin position="169"/>
        <end position="180"/>
    </location>
</feature>
<dbReference type="RefSeq" id="XP_067759559.1">
    <property type="nucleotide sequence ID" value="XM_067903121.1"/>
</dbReference>